<dbReference type="Gene3D" id="3.20.20.140">
    <property type="entry name" value="Metal-dependent hydrolases"/>
    <property type="match status" value="1"/>
</dbReference>
<proteinExistence type="inferred from homology"/>
<dbReference type="EC" id="3.5.1.25" evidence="3"/>
<dbReference type="InterPro" id="IPR032466">
    <property type="entry name" value="Metal_Hydrolase"/>
</dbReference>
<keyword evidence="4" id="KW-1185">Reference proteome</keyword>
<evidence type="ECO:0000313" key="3">
    <source>
        <dbReference type="EMBL" id="QDT37667.1"/>
    </source>
</evidence>
<dbReference type="EMBL" id="CP036268">
    <property type="protein sequence ID" value="QDT37667.1"/>
    <property type="molecule type" value="Genomic_DNA"/>
</dbReference>
<evidence type="ECO:0000313" key="4">
    <source>
        <dbReference type="Proteomes" id="UP000317318"/>
    </source>
</evidence>
<dbReference type="PANTHER" id="PTHR11113">
    <property type="entry name" value="N-ACETYLGLUCOSAMINE-6-PHOSPHATE DEACETYLASE"/>
    <property type="match status" value="1"/>
</dbReference>
<gene>
    <name evidence="3" type="primary">nagA</name>
    <name evidence="3" type="ORF">Pan189_20470</name>
</gene>
<organism evidence="3 4">
    <name type="scientific">Stratiformator vulcanicus</name>
    <dbReference type="NCBI Taxonomy" id="2527980"/>
    <lineage>
        <taxon>Bacteria</taxon>
        <taxon>Pseudomonadati</taxon>
        <taxon>Planctomycetota</taxon>
        <taxon>Planctomycetia</taxon>
        <taxon>Planctomycetales</taxon>
        <taxon>Planctomycetaceae</taxon>
        <taxon>Stratiformator</taxon>
    </lineage>
</organism>
<evidence type="ECO:0000256" key="1">
    <source>
        <dbReference type="ARBA" id="ARBA00010716"/>
    </source>
</evidence>
<protein>
    <submittedName>
        <fullName evidence="3">N-acetylglucosamine-6-phosphate deacetylase</fullName>
        <ecNumber evidence="3">3.5.1.25</ecNumber>
    </submittedName>
</protein>
<reference evidence="3 4" key="1">
    <citation type="submission" date="2019-02" db="EMBL/GenBank/DDBJ databases">
        <title>Deep-cultivation of Planctomycetes and their phenomic and genomic characterization uncovers novel biology.</title>
        <authorList>
            <person name="Wiegand S."/>
            <person name="Jogler M."/>
            <person name="Boedeker C."/>
            <person name="Pinto D."/>
            <person name="Vollmers J."/>
            <person name="Rivas-Marin E."/>
            <person name="Kohn T."/>
            <person name="Peeters S.H."/>
            <person name="Heuer A."/>
            <person name="Rast P."/>
            <person name="Oberbeckmann S."/>
            <person name="Bunk B."/>
            <person name="Jeske O."/>
            <person name="Meyerdierks A."/>
            <person name="Storesund J.E."/>
            <person name="Kallscheuer N."/>
            <person name="Luecker S."/>
            <person name="Lage O.M."/>
            <person name="Pohl T."/>
            <person name="Merkel B.J."/>
            <person name="Hornburger P."/>
            <person name="Mueller R.-W."/>
            <person name="Bruemmer F."/>
            <person name="Labrenz M."/>
            <person name="Spormann A.M."/>
            <person name="Op den Camp H."/>
            <person name="Overmann J."/>
            <person name="Amann R."/>
            <person name="Jetten M.S.M."/>
            <person name="Mascher T."/>
            <person name="Medema M.H."/>
            <person name="Devos D.P."/>
            <person name="Kaster A.-K."/>
            <person name="Ovreas L."/>
            <person name="Rohde M."/>
            <person name="Galperin M.Y."/>
            <person name="Jogler C."/>
        </authorList>
    </citation>
    <scope>NUCLEOTIDE SEQUENCE [LARGE SCALE GENOMIC DNA]</scope>
    <source>
        <strain evidence="3 4">Pan189</strain>
    </source>
</reference>
<dbReference type="Proteomes" id="UP000317318">
    <property type="component" value="Chromosome"/>
</dbReference>
<dbReference type="PANTHER" id="PTHR11113:SF14">
    <property type="entry name" value="N-ACETYLGLUCOSAMINE-6-PHOSPHATE DEACETYLASE"/>
    <property type="match status" value="1"/>
</dbReference>
<evidence type="ECO:0000256" key="2">
    <source>
        <dbReference type="ARBA" id="ARBA00022801"/>
    </source>
</evidence>
<keyword evidence="2 3" id="KW-0378">Hydrolase</keyword>
<dbReference type="KEGG" id="svp:Pan189_20470"/>
<accession>A0A517R194</accession>
<sequence length="306" mass="32580">MKEQSGYVDLQVNGYAGVDFNSDGLTAERLHEACVALRRDGVESILATIITDDVDTMCDRLSAIVAGRLISENAKQTIAGVHIEGPFLNRNPGYIGAHPQSAARPADCGVMQQLLEAAGGLTKIVTLAPECDAGFKTTRWLSEQGIAVAAGHSNATLDELRGAIDAGLSMFTHLGNGCPAELPRHDNIVQRVLSLSDQIKISFIADGAHVPLFALKNYLDLAGIENCIVVSDAISAAGLGPGRYTLGGQTIEVGDDLIPWSADQTHFVGSATTMRRMEENLLSIGLSREETDFLLRVGPETLLDIN</sequence>
<dbReference type="SUPFAM" id="SSF51556">
    <property type="entry name" value="Metallo-dependent hydrolases"/>
    <property type="match status" value="1"/>
</dbReference>
<dbReference type="GO" id="GO:0006046">
    <property type="term" value="P:N-acetylglucosamine catabolic process"/>
    <property type="evidence" value="ECO:0007669"/>
    <property type="project" value="TreeGrafter"/>
</dbReference>
<dbReference type="OrthoDB" id="9776488at2"/>
<dbReference type="RefSeq" id="WP_145363761.1">
    <property type="nucleotide sequence ID" value="NZ_CP036268.1"/>
</dbReference>
<comment type="similarity">
    <text evidence="1">Belongs to the metallo-dependent hydrolases superfamily. NagA family.</text>
</comment>
<dbReference type="AlphaFoldDB" id="A0A517R194"/>
<dbReference type="GO" id="GO:0008448">
    <property type="term" value="F:N-acetylglucosamine-6-phosphate deacetylase activity"/>
    <property type="evidence" value="ECO:0007669"/>
    <property type="project" value="UniProtKB-EC"/>
</dbReference>
<name>A0A517R194_9PLAN</name>